<name>A0ABN1V9N9_9ACTN</name>
<evidence type="ECO:0000256" key="1">
    <source>
        <dbReference type="ARBA" id="ARBA00004651"/>
    </source>
</evidence>
<dbReference type="InterPro" id="IPR036938">
    <property type="entry name" value="PAP2/HPO_sf"/>
</dbReference>
<keyword evidence="5 7" id="KW-1133">Transmembrane helix</keyword>
<dbReference type="SMART" id="SM00014">
    <property type="entry name" value="acidPPc"/>
    <property type="match status" value="1"/>
</dbReference>
<evidence type="ECO:0000256" key="3">
    <source>
        <dbReference type="ARBA" id="ARBA00022692"/>
    </source>
</evidence>
<evidence type="ECO:0000256" key="2">
    <source>
        <dbReference type="ARBA" id="ARBA00022475"/>
    </source>
</evidence>
<keyword evidence="10" id="KW-1185">Reference proteome</keyword>
<dbReference type="RefSeq" id="WP_344284951.1">
    <property type="nucleotide sequence ID" value="NZ_BAAAKV010000105.1"/>
</dbReference>
<sequence length="217" mass="23039">MTGRWFDDGVYTYVTDLAHHSPNWLDSAVSAWSTYGPGLFAVLLLVAWWRARPTDSALSALALAAPLVVGTAFLASSALKSVLREQRPCQALHAITLESCPPPGDWSLPSNHAVIAAAAAVTLLFTDRALAALAVPAALLMAGSRVWVGAHYPHDVVLGLIVGALVAWVLMAVTRRAAPLAERLHGTRLRPLVARGEPLRTEPVRGDHVGGEPLSGR</sequence>
<keyword evidence="2" id="KW-1003">Cell membrane</keyword>
<accession>A0ABN1V9N9</accession>
<feature type="transmembrane region" description="Helical" evidence="7">
    <location>
        <begin position="56"/>
        <end position="75"/>
    </location>
</feature>
<evidence type="ECO:0000313" key="9">
    <source>
        <dbReference type="EMBL" id="GAA1199990.1"/>
    </source>
</evidence>
<dbReference type="InterPro" id="IPR000326">
    <property type="entry name" value="PAP2/HPO"/>
</dbReference>
<gene>
    <name evidence="9" type="ORF">GCM10009654_65670</name>
</gene>
<evidence type="ECO:0000256" key="4">
    <source>
        <dbReference type="ARBA" id="ARBA00022801"/>
    </source>
</evidence>
<organism evidence="9 10">
    <name type="scientific">Streptomyces hebeiensis</name>
    <dbReference type="NCBI Taxonomy" id="229486"/>
    <lineage>
        <taxon>Bacteria</taxon>
        <taxon>Bacillati</taxon>
        <taxon>Actinomycetota</taxon>
        <taxon>Actinomycetes</taxon>
        <taxon>Kitasatosporales</taxon>
        <taxon>Streptomycetaceae</taxon>
        <taxon>Streptomyces</taxon>
    </lineage>
</organism>
<protein>
    <submittedName>
        <fullName evidence="9">Phosphatase PAP2 family protein</fullName>
    </submittedName>
</protein>
<dbReference type="Pfam" id="PF01569">
    <property type="entry name" value="PAP2"/>
    <property type="match status" value="1"/>
</dbReference>
<keyword evidence="6 7" id="KW-0472">Membrane</keyword>
<comment type="subcellular location">
    <subcellularLocation>
        <location evidence="1">Cell membrane</location>
        <topology evidence="1">Multi-pass membrane protein</topology>
    </subcellularLocation>
</comment>
<reference evidence="9 10" key="1">
    <citation type="journal article" date="2019" name="Int. J. Syst. Evol. Microbiol.">
        <title>The Global Catalogue of Microorganisms (GCM) 10K type strain sequencing project: providing services to taxonomists for standard genome sequencing and annotation.</title>
        <authorList>
            <consortium name="The Broad Institute Genomics Platform"/>
            <consortium name="The Broad Institute Genome Sequencing Center for Infectious Disease"/>
            <person name="Wu L."/>
            <person name="Ma J."/>
        </authorList>
    </citation>
    <scope>NUCLEOTIDE SEQUENCE [LARGE SCALE GENOMIC DNA]</scope>
    <source>
        <strain evidence="9 10">JCM 12696</strain>
    </source>
</reference>
<keyword evidence="3 7" id="KW-0812">Transmembrane</keyword>
<keyword evidence="4" id="KW-0378">Hydrolase</keyword>
<dbReference type="Proteomes" id="UP001501371">
    <property type="component" value="Unassembled WGS sequence"/>
</dbReference>
<feature type="transmembrane region" description="Helical" evidence="7">
    <location>
        <begin position="130"/>
        <end position="150"/>
    </location>
</feature>
<feature type="transmembrane region" description="Helical" evidence="7">
    <location>
        <begin position="29"/>
        <end position="49"/>
    </location>
</feature>
<feature type="domain" description="Phosphatidic acid phosphatase type 2/haloperoxidase" evidence="8">
    <location>
        <begin position="61"/>
        <end position="171"/>
    </location>
</feature>
<evidence type="ECO:0000256" key="5">
    <source>
        <dbReference type="ARBA" id="ARBA00022989"/>
    </source>
</evidence>
<evidence type="ECO:0000256" key="6">
    <source>
        <dbReference type="ARBA" id="ARBA00023136"/>
    </source>
</evidence>
<comment type="caution">
    <text evidence="9">The sequence shown here is derived from an EMBL/GenBank/DDBJ whole genome shotgun (WGS) entry which is preliminary data.</text>
</comment>
<evidence type="ECO:0000259" key="8">
    <source>
        <dbReference type="SMART" id="SM00014"/>
    </source>
</evidence>
<dbReference type="Gene3D" id="1.20.144.10">
    <property type="entry name" value="Phosphatidic acid phosphatase type 2/haloperoxidase"/>
    <property type="match status" value="1"/>
</dbReference>
<feature type="transmembrane region" description="Helical" evidence="7">
    <location>
        <begin position="156"/>
        <end position="174"/>
    </location>
</feature>
<dbReference type="PANTHER" id="PTHR14969:SF62">
    <property type="entry name" value="DECAPRENYLPHOSPHORYL-5-PHOSPHORIBOSE PHOSPHATASE RV3807C-RELATED"/>
    <property type="match status" value="1"/>
</dbReference>
<dbReference type="EMBL" id="BAAAKV010000105">
    <property type="protein sequence ID" value="GAA1199990.1"/>
    <property type="molecule type" value="Genomic_DNA"/>
</dbReference>
<evidence type="ECO:0000313" key="10">
    <source>
        <dbReference type="Proteomes" id="UP001501371"/>
    </source>
</evidence>
<dbReference type="SUPFAM" id="SSF48317">
    <property type="entry name" value="Acid phosphatase/Vanadium-dependent haloperoxidase"/>
    <property type="match status" value="1"/>
</dbReference>
<evidence type="ECO:0000256" key="7">
    <source>
        <dbReference type="SAM" id="Phobius"/>
    </source>
</evidence>
<dbReference type="PANTHER" id="PTHR14969">
    <property type="entry name" value="SPHINGOSINE-1-PHOSPHATE PHOSPHOHYDROLASE"/>
    <property type="match status" value="1"/>
</dbReference>
<proteinExistence type="predicted"/>